<protein>
    <submittedName>
        <fullName evidence="2">NnrS family protein</fullName>
    </submittedName>
</protein>
<gene>
    <name evidence="2" type="ORF">U5817_05645</name>
</gene>
<name>A0ABZ1ANV0_AROEV</name>
<dbReference type="InterPro" id="IPR010266">
    <property type="entry name" value="NnrS"/>
</dbReference>
<feature type="transmembrane region" description="Helical" evidence="1">
    <location>
        <begin position="6"/>
        <end position="27"/>
    </location>
</feature>
<organism evidence="2 3">
    <name type="scientific">Aromatoleum evansii</name>
    <name type="common">Azoarcus evansii</name>
    <dbReference type="NCBI Taxonomy" id="59406"/>
    <lineage>
        <taxon>Bacteria</taxon>
        <taxon>Pseudomonadati</taxon>
        <taxon>Pseudomonadota</taxon>
        <taxon>Betaproteobacteria</taxon>
        <taxon>Rhodocyclales</taxon>
        <taxon>Rhodocyclaceae</taxon>
        <taxon>Aromatoleum</taxon>
    </lineage>
</organism>
<evidence type="ECO:0000313" key="2">
    <source>
        <dbReference type="EMBL" id="WRL47538.1"/>
    </source>
</evidence>
<feature type="transmembrane region" description="Helical" evidence="1">
    <location>
        <begin position="287"/>
        <end position="305"/>
    </location>
</feature>
<keyword evidence="1" id="KW-0472">Membrane</keyword>
<evidence type="ECO:0000256" key="1">
    <source>
        <dbReference type="SAM" id="Phobius"/>
    </source>
</evidence>
<accession>A0ABZ1ANV0</accession>
<dbReference type="EMBL" id="CP141259">
    <property type="protein sequence ID" value="WRL47538.1"/>
    <property type="molecule type" value="Genomic_DNA"/>
</dbReference>
<dbReference type="Proteomes" id="UP001626593">
    <property type="component" value="Chromosome"/>
</dbReference>
<feature type="transmembrane region" description="Helical" evidence="1">
    <location>
        <begin position="126"/>
        <end position="146"/>
    </location>
</feature>
<feature type="transmembrane region" description="Helical" evidence="1">
    <location>
        <begin position="317"/>
        <end position="335"/>
    </location>
</feature>
<evidence type="ECO:0000313" key="3">
    <source>
        <dbReference type="Proteomes" id="UP001626593"/>
    </source>
</evidence>
<dbReference type="Pfam" id="PF05940">
    <property type="entry name" value="NnrS"/>
    <property type="match status" value="1"/>
</dbReference>
<dbReference type="RefSeq" id="WP_407279986.1">
    <property type="nucleotide sequence ID" value="NZ_CP141259.1"/>
</dbReference>
<keyword evidence="1" id="KW-1133">Transmembrane helix</keyword>
<feature type="transmembrane region" description="Helical" evidence="1">
    <location>
        <begin position="341"/>
        <end position="363"/>
    </location>
</feature>
<feature type="transmembrane region" description="Helical" evidence="1">
    <location>
        <begin position="245"/>
        <end position="267"/>
    </location>
</feature>
<proteinExistence type="predicted"/>
<feature type="transmembrane region" description="Helical" evidence="1">
    <location>
        <begin position="74"/>
        <end position="105"/>
    </location>
</feature>
<feature type="transmembrane region" description="Helical" evidence="1">
    <location>
        <begin position="152"/>
        <end position="173"/>
    </location>
</feature>
<sequence>MLLVSFALWAIELGARAGLLPAIGWVFPPGWMHALLVTGGVFPLFMFGFLLTAMPRWQGYDEIAAGRWLWSWRLLAAGWALVTVGMIAPGVAMAGLVLVLAGWGGMQRILWQVAHHGDLEALHARVVCYAMIAGMVAVLAWLGFALSGDPVWARIAIELAVFCSLLPVFFSVCHRMVPFFSSGVIPSYVMVRPLWVLVLVVGGSVMHAVFDVAGWLSLRWIADAPAAVAALWLSRQWRPVPAMKVPLLGMLHIGFLWLGIALTLFAIQSAASLLGYNMLGMAPLHALGVGFFGSVLMAMVSRVTLGHSGRKLAADRLTWGLFLGLELVVVVRITAELVPAGWSALVMLLAVLGWLGVFGAWATRYLPIYWRPRSDGRPG</sequence>
<reference evidence="2 3" key="1">
    <citation type="submission" date="2023-12" db="EMBL/GenBank/DDBJ databases">
        <title>A. evansii MAY27, complete genome.</title>
        <authorList>
            <person name="Wang Y."/>
        </authorList>
    </citation>
    <scope>NUCLEOTIDE SEQUENCE [LARGE SCALE GENOMIC DNA]</scope>
    <source>
        <strain evidence="2 3">MAY27</strain>
    </source>
</reference>
<keyword evidence="1" id="KW-0812">Transmembrane</keyword>
<feature type="transmembrane region" description="Helical" evidence="1">
    <location>
        <begin position="194"/>
        <end position="210"/>
    </location>
</feature>
<keyword evidence="3" id="KW-1185">Reference proteome</keyword>
<feature type="transmembrane region" description="Helical" evidence="1">
    <location>
        <begin position="34"/>
        <end position="54"/>
    </location>
</feature>